<dbReference type="EMBL" id="AEYP01049460">
    <property type="status" value="NOT_ANNOTATED_CDS"/>
    <property type="molecule type" value="Genomic_DNA"/>
</dbReference>
<dbReference type="InParanoid" id="M3Y159"/>
<dbReference type="EMBL" id="AEYP01049459">
    <property type="status" value="NOT_ANNOTATED_CDS"/>
    <property type="molecule type" value="Genomic_DNA"/>
</dbReference>
<accession>M3Y159</accession>
<dbReference type="AlphaFoldDB" id="M3Y159"/>
<evidence type="ECO:0000256" key="1">
    <source>
        <dbReference type="SAM" id="MobiDB-lite"/>
    </source>
</evidence>
<dbReference type="Ensembl" id="ENSMPUT00000005145.1">
    <property type="protein sequence ID" value="ENSMPUP00000005060.1"/>
    <property type="gene ID" value="ENSMPUG00000005098.1"/>
</dbReference>
<feature type="compositionally biased region" description="Pro residues" evidence="1">
    <location>
        <begin position="70"/>
        <end position="79"/>
    </location>
</feature>
<organism evidence="2">
    <name type="scientific">Mustela putorius furo</name>
    <name type="common">European domestic ferret</name>
    <name type="synonym">Mustela furo</name>
    <dbReference type="NCBI Taxonomy" id="9669"/>
    <lineage>
        <taxon>Eukaryota</taxon>
        <taxon>Metazoa</taxon>
        <taxon>Chordata</taxon>
        <taxon>Craniata</taxon>
        <taxon>Vertebrata</taxon>
        <taxon>Euteleostomi</taxon>
        <taxon>Mammalia</taxon>
        <taxon>Eutheria</taxon>
        <taxon>Laurasiatheria</taxon>
        <taxon>Carnivora</taxon>
        <taxon>Caniformia</taxon>
        <taxon>Musteloidea</taxon>
        <taxon>Mustelidae</taxon>
        <taxon>Mustelinae</taxon>
        <taxon>Mustela</taxon>
    </lineage>
</organism>
<feature type="compositionally biased region" description="Low complexity" evidence="1">
    <location>
        <begin position="80"/>
        <end position="89"/>
    </location>
</feature>
<sequence length="159" mass="17491">MNSSSGPVTSAWCGGPQSLGDLSRFLLTFLTIRNCNISMLVGNEECSAQTGIKTHREPPPRSCRQDPRTLPRPPRPPLRQCPLPLASSPLPDPQLPRTQDASSRTRLLTITLSQPWGVLQPTWPWLGSSQPSLSRWAHGLTWDRGSRQLRALLNPPTGA</sequence>
<proteinExistence type="predicted"/>
<feature type="region of interest" description="Disordered" evidence="1">
    <location>
        <begin position="50"/>
        <end position="103"/>
    </location>
</feature>
<evidence type="ECO:0000313" key="2">
    <source>
        <dbReference type="Ensembl" id="ENSMPUP00000005060.1"/>
    </source>
</evidence>
<feature type="compositionally biased region" description="Basic and acidic residues" evidence="1">
    <location>
        <begin position="54"/>
        <end position="69"/>
    </location>
</feature>
<dbReference type="HOGENOM" id="CLU_1660148_0_0_1"/>
<protein>
    <submittedName>
        <fullName evidence="2">Uncharacterized protein</fullName>
    </submittedName>
</protein>
<name>M3Y159_MUSPF</name>
<reference evidence="2" key="1">
    <citation type="submission" date="2024-06" db="UniProtKB">
        <authorList>
            <consortium name="Ensembl"/>
        </authorList>
    </citation>
    <scope>IDENTIFICATION</scope>
</reference>